<name>A0AAD2CKY9_9STRA</name>
<protein>
    <recommendedName>
        <fullName evidence="2">SET domain-containing protein</fullName>
    </recommendedName>
</protein>
<dbReference type="PANTHER" id="PTHR13271:SF145">
    <property type="entry name" value="SET DOMAIN-CONTAINING PROTEIN"/>
    <property type="match status" value="1"/>
</dbReference>
<dbReference type="InterPro" id="IPR046341">
    <property type="entry name" value="SET_dom_sf"/>
</dbReference>
<reference evidence="3" key="1">
    <citation type="submission" date="2023-08" db="EMBL/GenBank/DDBJ databases">
        <authorList>
            <person name="Audoor S."/>
            <person name="Bilcke G."/>
        </authorList>
    </citation>
    <scope>NUCLEOTIDE SEQUENCE</scope>
</reference>
<dbReference type="GO" id="GO:0016279">
    <property type="term" value="F:protein-lysine N-methyltransferase activity"/>
    <property type="evidence" value="ECO:0007669"/>
    <property type="project" value="TreeGrafter"/>
</dbReference>
<feature type="compositionally biased region" description="Low complexity" evidence="1">
    <location>
        <begin position="382"/>
        <end position="395"/>
    </location>
</feature>
<evidence type="ECO:0000313" key="4">
    <source>
        <dbReference type="Proteomes" id="UP001295423"/>
    </source>
</evidence>
<dbReference type="SUPFAM" id="SSF82199">
    <property type="entry name" value="SET domain"/>
    <property type="match status" value="1"/>
</dbReference>
<dbReference type="PROSITE" id="PS50280">
    <property type="entry name" value="SET"/>
    <property type="match status" value="1"/>
</dbReference>
<organism evidence="3 4">
    <name type="scientific">Cylindrotheca closterium</name>
    <dbReference type="NCBI Taxonomy" id="2856"/>
    <lineage>
        <taxon>Eukaryota</taxon>
        <taxon>Sar</taxon>
        <taxon>Stramenopiles</taxon>
        <taxon>Ochrophyta</taxon>
        <taxon>Bacillariophyta</taxon>
        <taxon>Bacillariophyceae</taxon>
        <taxon>Bacillariophycidae</taxon>
        <taxon>Bacillariales</taxon>
        <taxon>Bacillariaceae</taxon>
        <taxon>Cylindrotheca</taxon>
    </lineage>
</organism>
<dbReference type="CDD" id="cd10527">
    <property type="entry name" value="SET_LSMT"/>
    <property type="match status" value="1"/>
</dbReference>
<dbReference type="Pfam" id="PF00856">
    <property type="entry name" value="SET"/>
    <property type="match status" value="1"/>
</dbReference>
<dbReference type="PANTHER" id="PTHR13271">
    <property type="entry name" value="UNCHARACTERIZED PUTATIVE METHYLTRANSFERASE"/>
    <property type="match status" value="1"/>
</dbReference>
<dbReference type="InterPro" id="IPR001214">
    <property type="entry name" value="SET_dom"/>
</dbReference>
<evidence type="ECO:0000259" key="2">
    <source>
        <dbReference type="PROSITE" id="PS50280"/>
    </source>
</evidence>
<feature type="region of interest" description="Disordered" evidence="1">
    <location>
        <begin position="522"/>
        <end position="541"/>
    </location>
</feature>
<sequence length="601" mass="67349">MKDKEPNSSDPVKLTTSSQACIDDYSIWKNLTSWVQKKHGGLVHQALHMETTNNGSNRGVIASRPIDQGELLIRLPSSCILSGRTLLHKPDYAKSLRQKSSWMQCVSSFYLASSSNENDNWKPYLDSLPQTYETLFQWSNEEIKTYLKGTTLGAMVLADRTEDSMKTRYQTAVRPVLDELKLLGQEKLSEDDEMKMFLNACMCISTRGFHYSGEGHDEEESYKGPFLLPIIDMLNHNPSKSCTTLQYSEGCFSMVAERPIAQGEEILHSYGDSLTSAQLLQTFGFVMVPPLPSTAEIGNHSKMTPCLTPASLSKSKHLIPACQAMKQSGIPKRLQSKLIELNNQARGGMEEDEEESWEVSDLPIRDEDGILSEDVLIDCNQEVGSNGSNESSSTTDQHQNDDETEPNNNNKNNNHKGLTDELITWMCFQFLPSEAYEELICDDNGNHNKVTTLLDASILEDLYLGILVCRSLLLALNKKLDDYDDENENDDERHETTKQKEPCLCETTNAVVNRLESLLAQEVPPKPPSRGNSVTTTGSTTTIQERAQYGWTVRQEELSNLKVLAIQVSCIMKCLYEELKKGGEIATTEEPNAKRAKMEAE</sequence>
<dbReference type="Proteomes" id="UP001295423">
    <property type="component" value="Unassembled WGS sequence"/>
</dbReference>
<keyword evidence="4" id="KW-1185">Reference proteome</keyword>
<feature type="domain" description="SET" evidence="2">
    <location>
        <begin position="32"/>
        <end position="271"/>
    </location>
</feature>
<dbReference type="AlphaFoldDB" id="A0AAD2CKY9"/>
<accession>A0AAD2CKY9</accession>
<feature type="region of interest" description="Disordered" evidence="1">
    <location>
        <begin position="381"/>
        <end position="416"/>
    </location>
</feature>
<comment type="caution">
    <text evidence="3">The sequence shown here is derived from an EMBL/GenBank/DDBJ whole genome shotgun (WGS) entry which is preliminary data.</text>
</comment>
<dbReference type="Gene3D" id="3.90.1410.10">
    <property type="entry name" value="set domain protein methyltransferase, domain 1"/>
    <property type="match status" value="1"/>
</dbReference>
<proteinExistence type="predicted"/>
<dbReference type="EMBL" id="CAKOGP040000624">
    <property type="protein sequence ID" value="CAJ1937279.1"/>
    <property type="molecule type" value="Genomic_DNA"/>
</dbReference>
<gene>
    <name evidence="3" type="ORF">CYCCA115_LOCUS5588</name>
</gene>
<dbReference type="InterPro" id="IPR050600">
    <property type="entry name" value="SETD3_SETD6_MTase"/>
</dbReference>
<feature type="region of interest" description="Disordered" evidence="1">
    <location>
        <begin position="344"/>
        <end position="364"/>
    </location>
</feature>
<evidence type="ECO:0000256" key="1">
    <source>
        <dbReference type="SAM" id="MobiDB-lite"/>
    </source>
</evidence>
<evidence type="ECO:0000313" key="3">
    <source>
        <dbReference type="EMBL" id="CAJ1937279.1"/>
    </source>
</evidence>